<evidence type="ECO:0000313" key="3">
    <source>
        <dbReference type="EMBL" id="AKJ94119.1"/>
    </source>
</evidence>
<dbReference type="OrthoDB" id="9788279at2"/>
<feature type="domain" description="Thioredoxin" evidence="2">
    <location>
        <begin position="44"/>
        <end position="179"/>
    </location>
</feature>
<dbReference type="RefSeq" id="WP_047250621.1">
    <property type="nucleotide sequence ID" value="NZ_CP011367.1"/>
</dbReference>
<keyword evidence="1" id="KW-0472">Membrane</keyword>
<dbReference type="Proteomes" id="UP000064201">
    <property type="component" value="Chromosome"/>
</dbReference>
<keyword evidence="1" id="KW-1133">Transmembrane helix</keyword>
<dbReference type="AlphaFoldDB" id="A0A0G3G173"/>
<dbReference type="InterPro" id="IPR036249">
    <property type="entry name" value="Thioredoxin-like_sf"/>
</dbReference>
<dbReference type="KEGG" id="tvr:TVD_01475"/>
<keyword evidence="4" id="KW-1185">Reference proteome</keyword>
<sequence length="179" mass="20334">MTETQPEKSKRPKPSRRRRALSWGIQIGLALVIFLAVRAWMARDMVEGPAPQFEAQLLDGTPVSLADYADEPMLLHFWATWCPICRLEEGEIVRLSQGHPVLTVAMQSGVKEEVLDHLNERERELAVINDPEGALAARYNVRGVPASFIINPDGEIVFRKQGYAPPLELRLRLWLARWL</sequence>
<accession>A0A0G3G173</accession>
<evidence type="ECO:0000313" key="4">
    <source>
        <dbReference type="Proteomes" id="UP000064201"/>
    </source>
</evidence>
<dbReference type="PATRIC" id="fig|106634.4.peg.301"/>
<dbReference type="PANTHER" id="PTHR42852:SF17">
    <property type="entry name" value="THIOREDOXIN-LIKE PROTEIN HI_1115"/>
    <property type="match status" value="1"/>
</dbReference>
<name>A0A0G3G173_9GAMM</name>
<reference evidence="3 4" key="1">
    <citation type="submission" date="2015-04" db="EMBL/GenBank/DDBJ databases">
        <title>Complete Sequence for the Genome of the Thioalkalivibrio versutus D301.</title>
        <authorList>
            <person name="Mu T."/>
            <person name="Zhou J."/>
            <person name="Xu X."/>
        </authorList>
    </citation>
    <scope>NUCLEOTIDE SEQUENCE [LARGE SCALE GENOMIC DNA]</scope>
    <source>
        <strain evidence="3 4">D301</strain>
    </source>
</reference>
<organism evidence="3 4">
    <name type="scientific">Thioalkalivibrio versutus</name>
    <dbReference type="NCBI Taxonomy" id="106634"/>
    <lineage>
        <taxon>Bacteria</taxon>
        <taxon>Pseudomonadati</taxon>
        <taxon>Pseudomonadota</taxon>
        <taxon>Gammaproteobacteria</taxon>
        <taxon>Chromatiales</taxon>
        <taxon>Ectothiorhodospiraceae</taxon>
        <taxon>Thioalkalivibrio</taxon>
    </lineage>
</organism>
<dbReference type="STRING" id="106634.TVD_01475"/>
<proteinExistence type="predicted"/>
<dbReference type="Pfam" id="PF00578">
    <property type="entry name" value="AhpC-TSA"/>
    <property type="match status" value="1"/>
</dbReference>
<dbReference type="PROSITE" id="PS51352">
    <property type="entry name" value="THIOREDOXIN_2"/>
    <property type="match status" value="1"/>
</dbReference>
<dbReference type="PANTHER" id="PTHR42852">
    <property type="entry name" value="THIOL:DISULFIDE INTERCHANGE PROTEIN DSBE"/>
    <property type="match status" value="1"/>
</dbReference>
<dbReference type="EMBL" id="CP011367">
    <property type="protein sequence ID" value="AKJ94119.1"/>
    <property type="molecule type" value="Genomic_DNA"/>
</dbReference>
<feature type="transmembrane region" description="Helical" evidence="1">
    <location>
        <begin position="20"/>
        <end position="41"/>
    </location>
</feature>
<dbReference type="Gene3D" id="3.40.30.10">
    <property type="entry name" value="Glutaredoxin"/>
    <property type="match status" value="1"/>
</dbReference>
<dbReference type="SUPFAM" id="SSF52833">
    <property type="entry name" value="Thioredoxin-like"/>
    <property type="match status" value="1"/>
</dbReference>
<dbReference type="InterPro" id="IPR013766">
    <property type="entry name" value="Thioredoxin_domain"/>
</dbReference>
<dbReference type="GO" id="GO:0016209">
    <property type="term" value="F:antioxidant activity"/>
    <property type="evidence" value="ECO:0007669"/>
    <property type="project" value="InterPro"/>
</dbReference>
<dbReference type="InterPro" id="IPR000866">
    <property type="entry name" value="AhpC/TSA"/>
</dbReference>
<dbReference type="InterPro" id="IPR050553">
    <property type="entry name" value="Thioredoxin_ResA/DsbE_sf"/>
</dbReference>
<keyword evidence="1" id="KW-0812">Transmembrane</keyword>
<gene>
    <name evidence="3" type="ORF">TVD_01475</name>
</gene>
<dbReference type="CDD" id="cd03011">
    <property type="entry name" value="TlpA_like_ScsD_MtbDsbE"/>
    <property type="match status" value="1"/>
</dbReference>
<dbReference type="GO" id="GO:0016491">
    <property type="term" value="F:oxidoreductase activity"/>
    <property type="evidence" value="ECO:0007669"/>
    <property type="project" value="InterPro"/>
</dbReference>
<evidence type="ECO:0000259" key="2">
    <source>
        <dbReference type="PROSITE" id="PS51352"/>
    </source>
</evidence>
<protein>
    <submittedName>
        <fullName evidence="3">Alkyl hydroperoxide reductase</fullName>
    </submittedName>
</protein>
<evidence type="ECO:0000256" key="1">
    <source>
        <dbReference type="SAM" id="Phobius"/>
    </source>
</evidence>